<dbReference type="InParanoid" id="A0A061GQL4"/>
<evidence type="ECO:0000313" key="1">
    <source>
        <dbReference type="EMBL" id="EOY31457.1"/>
    </source>
</evidence>
<dbReference type="Proteomes" id="UP000026915">
    <property type="component" value="Chromosome 9"/>
</dbReference>
<evidence type="ECO:0000313" key="2">
    <source>
        <dbReference type="Proteomes" id="UP000026915"/>
    </source>
</evidence>
<dbReference type="Gramene" id="EOY31457">
    <property type="protein sequence ID" value="EOY31457"/>
    <property type="gene ID" value="TCM_038387"/>
</dbReference>
<accession>A0A061GQL4</accession>
<reference evidence="1 2" key="1">
    <citation type="journal article" date="2013" name="Genome Biol.">
        <title>The genome sequence of the most widely cultivated cacao type and its use to identify candidate genes regulating pod color.</title>
        <authorList>
            <person name="Motamayor J.C."/>
            <person name="Mockaitis K."/>
            <person name="Schmutz J."/>
            <person name="Haiminen N."/>
            <person name="Iii D.L."/>
            <person name="Cornejo O."/>
            <person name="Findley S.D."/>
            <person name="Zheng P."/>
            <person name="Utro F."/>
            <person name="Royaert S."/>
            <person name="Saski C."/>
            <person name="Jenkins J."/>
            <person name="Podicheti R."/>
            <person name="Zhao M."/>
            <person name="Scheffler B.E."/>
            <person name="Stack J.C."/>
            <person name="Feltus F.A."/>
            <person name="Mustiga G.M."/>
            <person name="Amores F."/>
            <person name="Phillips W."/>
            <person name="Marelli J.P."/>
            <person name="May G.D."/>
            <person name="Shapiro H."/>
            <person name="Ma J."/>
            <person name="Bustamante C.D."/>
            <person name="Schnell R.J."/>
            <person name="Main D."/>
            <person name="Gilbert D."/>
            <person name="Parida L."/>
            <person name="Kuhn D.N."/>
        </authorList>
    </citation>
    <scope>NUCLEOTIDE SEQUENCE [LARGE SCALE GENOMIC DNA]</scope>
    <source>
        <strain evidence="2">cv. Matina 1-6</strain>
    </source>
</reference>
<sequence>MYTKIGMRKTSIRATLFSLIYEMEAEVPIVIEIPSLRVLKDVELEKAMARMMKDYGKKLWSLLREVVFKVVKP</sequence>
<dbReference type="EMBL" id="CM001887">
    <property type="protein sequence ID" value="EOY31457.1"/>
    <property type="molecule type" value="Genomic_DNA"/>
</dbReference>
<dbReference type="AlphaFoldDB" id="A0A061GQL4"/>
<protein>
    <submittedName>
        <fullName evidence="1">Uncharacterized protein</fullName>
    </submittedName>
</protein>
<name>A0A061GQL4_THECC</name>
<proteinExistence type="predicted"/>
<gene>
    <name evidence="1" type="ORF">TCM_038387</name>
</gene>
<organism evidence="1 2">
    <name type="scientific">Theobroma cacao</name>
    <name type="common">Cacao</name>
    <name type="synonym">Cocoa</name>
    <dbReference type="NCBI Taxonomy" id="3641"/>
    <lineage>
        <taxon>Eukaryota</taxon>
        <taxon>Viridiplantae</taxon>
        <taxon>Streptophyta</taxon>
        <taxon>Embryophyta</taxon>
        <taxon>Tracheophyta</taxon>
        <taxon>Spermatophyta</taxon>
        <taxon>Magnoliopsida</taxon>
        <taxon>eudicotyledons</taxon>
        <taxon>Gunneridae</taxon>
        <taxon>Pentapetalae</taxon>
        <taxon>rosids</taxon>
        <taxon>malvids</taxon>
        <taxon>Malvales</taxon>
        <taxon>Malvaceae</taxon>
        <taxon>Byttnerioideae</taxon>
        <taxon>Theobroma</taxon>
    </lineage>
</organism>
<dbReference type="HOGENOM" id="CLU_2709864_0_0_1"/>
<keyword evidence="2" id="KW-1185">Reference proteome</keyword>